<proteinExistence type="predicted"/>
<feature type="compositionally biased region" description="Basic and acidic residues" evidence="1">
    <location>
        <begin position="698"/>
        <end position="804"/>
    </location>
</feature>
<protein>
    <submittedName>
        <fullName evidence="3">Uncharacterized protein LOC101892663</fullName>
    </submittedName>
</protein>
<dbReference type="GeneID" id="101892663"/>
<dbReference type="PANTHER" id="PTHR40552">
    <property type="entry name" value="AT05186P-RELATED"/>
    <property type="match status" value="1"/>
</dbReference>
<accession>A0A9J7ICG8</accession>
<keyword evidence="2" id="KW-1185">Reference proteome</keyword>
<dbReference type="VEuPathDB" id="VectorBase:MDOMA2_003280"/>
<dbReference type="AlphaFoldDB" id="A0A9J7ICG8"/>
<evidence type="ECO:0000313" key="3">
    <source>
        <dbReference type="RefSeq" id="XP_019891304.1"/>
    </source>
</evidence>
<reference evidence="3" key="1">
    <citation type="submission" date="2025-08" db="UniProtKB">
        <authorList>
            <consortium name="RefSeq"/>
        </authorList>
    </citation>
    <scope>IDENTIFICATION</scope>
    <source>
        <strain evidence="3">Aabys</strain>
        <tissue evidence="3">Whole body</tissue>
    </source>
</reference>
<feature type="compositionally biased region" description="Basic and acidic residues" evidence="1">
    <location>
        <begin position="638"/>
        <end position="647"/>
    </location>
</feature>
<sequence length="1021" mass="115836">MEPSCNVDPETAAPQKACHNSPRTEMCGKQKFEPQNADLLICNTKNCQIYGGHDTEPFPNYPCPARVIKAKDPNKNSLGSPVGMIASSINFKSEGKPSDIAQARYATYLKAFARLYLNPEFMWTTELLDDIMREGLTLYSQSEKDENQLESPPQIYTESERKIQREFQMSGCTFHVELMKKFRLDDGAKGDGVNAGHEDEMPLGDLKKSLKKFFQHHKHVLLAFGNAIYVLMWRSQRAYMVLDVCGRRLDFHSDREKGMAMLVCLKTLENVRHLLVGLTNLAKIDSFSLREMKMVKVLMPSGEVVQRDYGLRQQQWELVNDDYAYLKASLHLSLNPKEFLRNRSALPTGVMAIVLSKIDHPATWSMKILDKILCFGVRFCQACWAACPKQNPEGINAMDFPTLFDMAQFRIRIELQTSKYQGLWRCIPGYRHSELAESFQKAFSGGQHKLLLQINYQLYAIWKKNDFIYLLDPFRHRILGQPVGGAAEETFEEMEKSASLRMFASFPVFMNTLNHVLLDSNRNSRFQIHSLRILRISKRDRPAGFGNDAMQEDLLPTDVDVKSLNEHVCFEESDDFCQKLLAEISDYEDEDLLSDVDELELRTSSSEGEEGLEEEEAGQGGEEEEMEGLESSSSGDEDTNKNKREASGKSGKKKGKNNKKGGKNNKGGKASKGGDTGDKQRKKAGESVEDEVAPNEAMSHKDKQNEGKEKQKNEKPQNEKKSIEASKLEGQEKAKDTSKMDENKEKKEDANKSPQDKKTLDKNPAKEVDNLAKENKITEDKNKQDMDKQSKSPPDAKDGKEKPSETPTKNKANKPGESNLMPPRDHNEGPSTESPKKSNTKSPYPKTSCGHEADDEKDEEDTFDIRRYCTSTKIPDPNRYPGYFKCPLDMAVVGSENGSYESLSKLLRAGFSRADRLLAMTPTGNFVVFRCMCHDTQQKQQQQQGVIETRHLYYLFDGCTCNVNRFRHLDLSLGTAGLLCFKQLHDVIEYMRQIRMVRAKENRCKRLVPPTADEICQEFCG</sequence>
<evidence type="ECO:0000313" key="2">
    <source>
        <dbReference type="Proteomes" id="UP001652621"/>
    </source>
</evidence>
<name>A0A9J7ICG8_MUSDO</name>
<feature type="compositionally biased region" description="Basic and acidic residues" evidence="1">
    <location>
        <begin position="675"/>
        <end position="686"/>
    </location>
</feature>
<dbReference type="Proteomes" id="UP001652621">
    <property type="component" value="Unplaced"/>
</dbReference>
<evidence type="ECO:0000256" key="1">
    <source>
        <dbReference type="SAM" id="MobiDB-lite"/>
    </source>
</evidence>
<feature type="compositionally biased region" description="Basic residues" evidence="1">
    <location>
        <begin position="650"/>
        <end position="663"/>
    </location>
</feature>
<feature type="region of interest" description="Disordered" evidence="1">
    <location>
        <begin position="1"/>
        <end position="20"/>
    </location>
</feature>
<dbReference type="PANTHER" id="PTHR40552:SF6">
    <property type="entry name" value="FI09606P-RELATED"/>
    <property type="match status" value="1"/>
</dbReference>
<dbReference type="Gene3D" id="3.90.70.120">
    <property type="match status" value="2"/>
</dbReference>
<dbReference type="KEGG" id="mde:101892663"/>
<dbReference type="CTD" id="40142"/>
<feature type="compositionally biased region" description="Acidic residues" evidence="1">
    <location>
        <begin position="607"/>
        <end position="628"/>
    </location>
</feature>
<gene>
    <name evidence="3" type="primary">LOC101892663</name>
</gene>
<feature type="region of interest" description="Disordered" evidence="1">
    <location>
        <begin position="601"/>
        <end position="860"/>
    </location>
</feature>
<dbReference type="OrthoDB" id="8062037at2759"/>
<organism evidence="2 3">
    <name type="scientific">Musca domestica</name>
    <name type="common">House fly</name>
    <dbReference type="NCBI Taxonomy" id="7370"/>
    <lineage>
        <taxon>Eukaryota</taxon>
        <taxon>Metazoa</taxon>
        <taxon>Ecdysozoa</taxon>
        <taxon>Arthropoda</taxon>
        <taxon>Hexapoda</taxon>
        <taxon>Insecta</taxon>
        <taxon>Pterygota</taxon>
        <taxon>Neoptera</taxon>
        <taxon>Endopterygota</taxon>
        <taxon>Diptera</taxon>
        <taxon>Brachycera</taxon>
        <taxon>Muscomorpha</taxon>
        <taxon>Muscoidea</taxon>
        <taxon>Muscidae</taxon>
        <taxon>Musca</taxon>
    </lineage>
</organism>
<dbReference type="RefSeq" id="XP_019891304.1">
    <property type="nucleotide sequence ID" value="XM_020035745.2"/>
</dbReference>